<organism evidence="1">
    <name type="scientific">Pseudomonas fluorescens</name>
    <dbReference type="NCBI Taxonomy" id="294"/>
    <lineage>
        <taxon>Bacteria</taxon>
        <taxon>Pseudomonadati</taxon>
        <taxon>Pseudomonadota</taxon>
        <taxon>Gammaproteobacteria</taxon>
        <taxon>Pseudomonadales</taxon>
        <taxon>Pseudomonadaceae</taxon>
        <taxon>Pseudomonas</taxon>
    </lineage>
</organism>
<accession>A0A1W6C0J2</accession>
<reference evidence="1" key="1">
    <citation type="submission" date="2016-09" db="EMBL/GenBank/DDBJ databases">
        <title>IS1411 activates the second repA gene of the plasmid pG20 in Pseudomonas fluorescens PC20.</title>
        <authorList>
            <person name="Naanuri E."/>
            <person name="Heinaru E."/>
            <person name="Joesaar M."/>
            <person name="Heinaru A."/>
        </authorList>
    </citation>
    <scope>NUCLEOTIDE SEQUENCE</scope>
    <source>
        <strain evidence="1">PC20</strain>
        <plasmid evidence="1">pG20</plasmid>
    </source>
</reference>
<sequence>MILKNDRNTDAEDVGVLLHAIFSYAEANAEELDRSLVAAGYANMVELAQEAAKQVALLHDDEGDLWDGVVWYERLADFGDDSLAAGLFATDDPDVQALVVKWLLSFGYVELSHCGKRWSFDSDELAEWEEDEEGFHFRANHGLTDPTVESVTRFIDQL</sequence>
<dbReference type="RefSeq" id="WP_172689312.1">
    <property type="nucleotide sequence ID" value="NZ_KX893538.1"/>
</dbReference>
<keyword evidence="1" id="KW-0614">Plasmid</keyword>
<dbReference type="EMBL" id="KX893538">
    <property type="protein sequence ID" value="ARJ57915.1"/>
    <property type="molecule type" value="Genomic_DNA"/>
</dbReference>
<geneLocation type="plasmid" evidence="1">
    <name>pG20</name>
</geneLocation>
<evidence type="ECO:0000313" key="1">
    <source>
        <dbReference type="EMBL" id="ARJ57915.1"/>
    </source>
</evidence>
<protein>
    <submittedName>
        <fullName evidence="1">Uncharacterized protein</fullName>
    </submittedName>
</protein>
<proteinExistence type="predicted"/>
<dbReference type="AlphaFoldDB" id="A0A1W6C0J2"/>
<name>A0A1W6C0J2_PSEFL</name>